<dbReference type="PANTHER" id="PTHR23301">
    <property type="entry name" value="CHITIN BINDING PERITROPHIN-A"/>
    <property type="match status" value="1"/>
</dbReference>
<keyword evidence="5" id="KW-0325">Glycoprotein</keyword>
<dbReference type="SMART" id="SM00494">
    <property type="entry name" value="ChtBD2"/>
    <property type="match status" value="4"/>
</dbReference>
<feature type="domain" description="Chitin-binding type-2" evidence="8">
    <location>
        <begin position="273"/>
        <end position="334"/>
    </location>
</feature>
<evidence type="ECO:0000259" key="8">
    <source>
        <dbReference type="PROSITE" id="PS50940"/>
    </source>
</evidence>
<feature type="compositionally biased region" description="Pro residues" evidence="6">
    <location>
        <begin position="344"/>
        <end position="357"/>
    </location>
</feature>
<keyword evidence="3" id="KW-0677">Repeat</keyword>
<keyword evidence="2 7" id="KW-0732">Signal</keyword>
<accession>A0A6M2DVX1</accession>
<reference evidence="9" key="1">
    <citation type="submission" date="2020-03" db="EMBL/GenBank/DDBJ databases">
        <title>Transcriptomic Profiling of the Digestive Tract of the Rat Flea, Xenopsylla cheopis, Following Blood Feeding and Infection with Yersinia pestis.</title>
        <authorList>
            <person name="Bland D.M."/>
            <person name="Martens C.A."/>
            <person name="Virtaneva K."/>
            <person name="Kanakabandi K."/>
            <person name="Long D."/>
            <person name="Rosenke R."/>
            <person name="Saturday G.A."/>
            <person name="Hoyt F.H."/>
            <person name="Bruno D.P."/>
            <person name="Ribeiro J.M.C."/>
            <person name="Hinnebusch J."/>
        </authorList>
    </citation>
    <scope>NUCLEOTIDE SEQUENCE</scope>
</reference>
<dbReference type="InterPro" id="IPR051940">
    <property type="entry name" value="Chitin_bind-dev_reg"/>
</dbReference>
<feature type="signal peptide" evidence="7">
    <location>
        <begin position="1"/>
        <end position="16"/>
    </location>
</feature>
<evidence type="ECO:0000256" key="4">
    <source>
        <dbReference type="ARBA" id="ARBA00023157"/>
    </source>
</evidence>
<dbReference type="PANTHER" id="PTHR23301:SF106">
    <property type="entry name" value="CHITIN-BINDING TYPE-2 DOMAIN-CONTAINING PROTEIN-RELATED"/>
    <property type="match status" value="1"/>
</dbReference>
<evidence type="ECO:0000256" key="7">
    <source>
        <dbReference type="SAM" id="SignalP"/>
    </source>
</evidence>
<dbReference type="GO" id="GO:0008061">
    <property type="term" value="F:chitin binding"/>
    <property type="evidence" value="ECO:0007669"/>
    <property type="project" value="UniProtKB-KW"/>
</dbReference>
<keyword evidence="1" id="KW-0147">Chitin-binding</keyword>
<feature type="chain" id="PRO_5026875093" evidence="7">
    <location>
        <begin position="17"/>
        <end position="388"/>
    </location>
</feature>
<feature type="domain" description="Chitin-binding type-2" evidence="8">
    <location>
        <begin position="123"/>
        <end position="184"/>
    </location>
</feature>
<feature type="domain" description="Chitin-binding type-2" evidence="8">
    <location>
        <begin position="198"/>
        <end position="259"/>
    </location>
</feature>
<evidence type="ECO:0000313" key="9">
    <source>
        <dbReference type="EMBL" id="NOV50516.1"/>
    </source>
</evidence>
<dbReference type="InterPro" id="IPR002557">
    <property type="entry name" value="Chitin-bd_dom"/>
</dbReference>
<dbReference type="Gene3D" id="2.170.140.10">
    <property type="entry name" value="Chitin binding domain"/>
    <property type="match status" value="2"/>
</dbReference>
<keyword evidence="4" id="KW-1015">Disulfide bond</keyword>
<evidence type="ECO:0000256" key="5">
    <source>
        <dbReference type="ARBA" id="ARBA00023180"/>
    </source>
</evidence>
<dbReference type="EMBL" id="GIIL01006790">
    <property type="protein sequence ID" value="NOV50516.1"/>
    <property type="molecule type" value="Transcribed_RNA"/>
</dbReference>
<evidence type="ECO:0000256" key="6">
    <source>
        <dbReference type="SAM" id="MobiDB-lite"/>
    </source>
</evidence>
<proteinExistence type="predicted"/>
<evidence type="ECO:0000256" key="2">
    <source>
        <dbReference type="ARBA" id="ARBA00022729"/>
    </source>
</evidence>
<dbReference type="SUPFAM" id="SSF57625">
    <property type="entry name" value="Invertebrate chitin-binding proteins"/>
    <property type="match status" value="4"/>
</dbReference>
<dbReference type="GO" id="GO:0005576">
    <property type="term" value="C:extracellular region"/>
    <property type="evidence" value="ECO:0007669"/>
    <property type="project" value="InterPro"/>
</dbReference>
<protein>
    <submittedName>
        <fullName evidence="9">Putative mucin-like protein 2 ctenocephalides felis</fullName>
    </submittedName>
</protein>
<dbReference type="AlphaFoldDB" id="A0A6M2DVX1"/>
<sequence length="388" mass="42416">MKLLIVFLVSLSSSLALESEELIPIPTNTSDSLRIWQPLFTCPRIGVFADPLDPTCKRYYKCKLGLNGALLTSHFLCPWNLYISEFYQRCVGPKYSECLLLPPSPPIVTSTTTTTTTPAPPPLFSCVEEGMFIDPYDSTCKGYYKCALTSGGGFSVARYNCPGSTYFSSIYQQCVVASLSECLRNPPGPWVPPTPPPIFNCVQSGSFADPADTTCKVYFECVRTTGDNFNVARFTCAGNTYFSALYQRCVQSSLSECLATPFPPTPSPGPSQPFACVRPGLFLDYTDNSCKWYYECTLNAQGVFDVARLACPAELYFSTSYQQCVPAYISDCLVANANTSTPTLPTPSPPPNSPTPGFPGARSRDTKRTNFNCTEEGTFKDASDTTCT</sequence>
<feature type="region of interest" description="Disordered" evidence="6">
    <location>
        <begin position="341"/>
        <end position="388"/>
    </location>
</feature>
<evidence type="ECO:0000256" key="3">
    <source>
        <dbReference type="ARBA" id="ARBA00022737"/>
    </source>
</evidence>
<organism evidence="9">
    <name type="scientific">Xenopsylla cheopis</name>
    <name type="common">Oriental rat flea</name>
    <name type="synonym">Pulex cheopis</name>
    <dbReference type="NCBI Taxonomy" id="163159"/>
    <lineage>
        <taxon>Eukaryota</taxon>
        <taxon>Metazoa</taxon>
        <taxon>Ecdysozoa</taxon>
        <taxon>Arthropoda</taxon>
        <taxon>Hexapoda</taxon>
        <taxon>Insecta</taxon>
        <taxon>Pterygota</taxon>
        <taxon>Neoptera</taxon>
        <taxon>Endopterygota</taxon>
        <taxon>Siphonaptera</taxon>
        <taxon>Pulicidae</taxon>
        <taxon>Xenopsyllinae</taxon>
        <taxon>Xenopsylla</taxon>
    </lineage>
</organism>
<evidence type="ECO:0000256" key="1">
    <source>
        <dbReference type="ARBA" id="ARBA00022669"/>
    </source>
</evidence>
<name>A0A6M2DVX1_XENCH</name>
<dbReference type="InterPro" id="IPR036508">
    <property type="entry name" value="Chitin-bd_dom_sf"/>
</dbReference>
<dbReference type="Pfam" id="PF01607">
    <property type="entry name" value="CBM_14"/>
    <property type="match status" value="1"/>
</dbReference>
<feature type="compositionally biased region" description="Basic and acidic residues" evidence="6">
    <location>
        <begin position="377"/>
        <end position="388"/>
    </location>
</feature>
<dbReference type="PROSITE" id="PS50940">
    <property type="entry name" value="CHIT_BIND_II"/>
    <property type="match status" value="4"/>
</dbReference>
<feature type="domain" description="Chitin-binding type-2" evidence="8">
    <location>
        <begin position="39"/>
        <end position="100"/>
    </location>
</feature>